<organism evidence="5 6">
    <name type="scientific">Paenibacillus terricola</name>
    <dbReference type="NCBI Taxonomy" id="2763503"/>
    <lineage>
        <taxon>Bacteria</taxon>
        <taxon>Bacillati</taxon>
        <taxon>Bacillota</taxon>
        <taxon>Bacilli</taxon>
        <taxon>Bacillales</taxon>
        <taxon>Paenibacillaceae</taxon>
        <taxon>Paenibacillus</taxon>
    </lineage>
</organism>
<sequence>MANLNQAVNEGRPLALSVRGLEFSFAGQAPLFQGLDFNIKQGEFVSILAASGIGKTTLFRLLSGLIAPQAGTIAIGQAAYSAVEASAKRQIGYMPQKDSLMPWRTVLDNAALGLELAGTPKREARRQVMELLPSLGLEGTERKYPHELSGGMRQRVSFLRSLLGGGELFLLDEPFSALDAMTRVSMQEWLLQVWEQHRKTILFITHDVDEAILLSDRVLVAAESPITKLSELKINLPRPRSYETSLDQTFLESKRQLLELLGRTSRSPVGGSV</sequence>
<evidence type="ECO:0000259" key="4">
    <source>
        <dbReference type="PROSITE" id="PS50893"/>
    </source>
</evidence>
<proteinExistence type="predicted"/>
<keyword evidence="3 5" id="KW-0067">ATP-binding</keyword>
<dbReference type="PANTHER" id="PTHR42788:SF2">
    <property type="entry name" value="ABC TRANSPORTER ATP-BINDING PROTEIN"/>
    <property type="match status" value="1"/>
</dbReference>
<accession>A0ABR8MUT4</accession>
<comment type="caution">
    <text evidence="5">The sequence shown here is derived from an EMBL/GenBank/DDBJ whole genome shotgun (WGS) entry which is preliminary data.</text>
</comment>
<dbReference type="PROSITE" id="PS00211">
    <property type="entry name" value="ABC_TRANSPORTER_1"/>
    <property type="match status" value="1"/>
</dbReference>
<dbReference type="SUPFAM" id="SSF52540">
    <property type="entry name" value="P-loop containing nucleoside triphosphate hydrolases"/>
    <property type="match status" value="1"/>
</dbReference>
<evidence type="ECO:0000256" key="1">
    <source>
        <dbReference type="ARBA" id="ARBA00022448"/>
    </source>
</evidence>
<protein>
    <submittedName>
        <fullName evidence="5">ABC transporter ATP-binding protein</fullName>
    </submittedName>
</protein>
<dbReference type="GO" id="GO:0005524">
    <property type="term" value="F:ATP binding"/>
    <property type="evidence" value="ECO:0007669"/>
    <property type="project" value="UniProtKB-KW"/>
</dbReference>
<evidence type="ECO:0000313" key="5">
    <source>
        <dbReference type="EMBL" id="MBD3919723.1"/>
    </source>
</evidence>
<dbReference type="InterPro" id="IPR003593">
    <property type="entry name" value="AAA+_ATPase"/>
</dbReference>
<reference evidence="5 6" key="1">
    <citation type="submission" date="2020-09" db="EMBL/GenBank/DDBJ databases">
        <title>Paenibacillus sp. strain PR3 16S rRNA gene Genome sequencing and assembly.</title>
        <authorList>
            <person name="Kim J."/>
        </authorList>
    </citation>
    <scope>NUCLEOTIDE SEQUENCE [LARGE SCALE GENOMIC DNA]</scope>
    <source>
        <strain evidence="5 6">PR3</strain>
    </source>
</reference>
<feature type="domain" description="ABC transporter" evidence="4">
    <location>
        <begin position="16"/>
        <end position="248"/>
    </location>
</feature>
<keyword evidence="2" id="KW-0547">Nucleotide-binding</keyword>
<dbReference type="Gene3D" id="3.40.50.300">
    <property type="entry name" value="P-loop containing nucleotide triphosphate hydrolases"/>
    <property type="match status" value="1"/>
</dbReference>
<gene>
    <name evidence="5" type="ORF">H8B09_13240</name>
</gene>
<keyword evidence="6" id="KW-1185">Reference proteome</keyword>
<dbReference type="EMBL" id="JACXZA010000003">
    <property type="protein sequence ID" value="MBD3919723.1"/>
    <property type="molecule type" value="Genomic_DNA"/>
</dbReference>
<dbReference type="PROSITE" id="PS50893">
    <property type="entry name" value="ABC_TRANSPORTER_2"/>
    <property type="match status" value="1"/>
</dbReference>
<name>A0ABR8MUT4_9BACL</name>
<evidence type="ECO:0000256" key="3">
    <source>
        <dbReference type="ARBA" id="ARBA00022840"/>
    </source>
</evidence>
<dbReference type="InterPro" id="IPR027417">
    <property type="entry name" value="P-loop_NTPase"/>
</dbReference>
<evidence type="ECO:0000313" key="6">
    <source>
        <dbReference type="Proteomes" id="UP000609346"/>
    </source>
</evidence>
<dbReference type="InterPro" id="IPR017871">
    <property type="entry name" value="ABC_transporter-like_CS"/>
</dbReference>
<dbReference type="Pfam" id="PF00005">
    <property type="entry name" value="ABC_tran"/>
    <property type="match status" value="1"/>
</dbReference>
<keyword evidence="1" id="KW-0813">Transport</keyword>
<dbReference type="InterPro" id="IPR050166">
    <property type="entry name" value="ABC_transporter_ATP-bind"/>
</dbReference>
<dbReference type="InterPro" id="IPR003439">
    <property type="entry name" value="ABC_transporter-like_ATP-bd"/>
</dbReference>
<dbReference type="CDD" id="cd03293">
    <property type="entry name" value="ABC_NrtD_SsuB_transporters"/>
    <property type="match status" value="1"/>
</dbReference>
<evidence type="ECO:0000256" key="2">
    <source>
        <dbReference type="ARBA" id="ARBA00022741"/>
    </source>
</evidence>
<dbReference type="SMART" id="SM00382">
    <property type="entry name" value="AAA"/>
    <property type="match status" value="1"/>
</dbReference>
<dbReference type="PANTHER" id="PTHR42788">
    <property type="entry name" value="TAURINE IMPORT ATP-BINDING PROTEIN-RELATED"/>
    <property type="match status" value="1"/>
</dbReference>
<dbReference type="Proteomes" id="UP000609346">
    <property type="component" value="Unassembled WGS sequence"/>
</dbReference>